<evidence type="ECO:0000313" key="7">
    <source>
        <dbReference type="EMBL" id="KAJ4393858.1"/>
    </source>
</evidence>
<reference evidence="7" key="1">
    <citation type="submission" date="2022-10" db="EMBL/GenBank/DDBJ databases">
        <title>Tapping the CABI collections for fungal endophytes: first genome assemblies for Collariella, Neodidymelliopsis, Ascochyta clinopodiicola, Didymella pomorum, Didymosphaeria variabile, Neocosmospora piperis and Neocucurbitaria cava.</title>
        <authorList>
            <person name="Hill R."/>
        </authorList>
    </citation>
    <scope>NUCLEOTIDE SEQUENCE</scope>
    <source>
        <strain evidence="7">IMI 355082</strain>
    </source>
</reference>
<evidence type="ECO:0000256" key="5">
    <source>
        <dbReference type="SAM" id="MobiDB-lite"/>
    </source>
</evidence>
<feature type="transmembrane region" description="Helical" evidence="6">
    <location>
        <begin position="276"/>
        <end position="296"/>
    </location>
</feature>
<dbReference type="Gene3D" id="1.20.1250.20">
    <property type="entry name" value="MFS general substrate transporter like domains"/>
    <property type="match status" value="1"/>
</dbReference>
<dbReference type="SUPFAM" id="SSF103473">
    <property type="entry name" value="MFS general substrate transporter"/>
    <property type="match status" value="1"/>
</dbReference>
<name>A0A9W8YYN7_9PEZI</name>
<gene>
    <name evidence="7" type="ORF">N0V93_003073</name>
</gene>
<dbReference type="InterPro" id="IPR011701">
    <property type="entry name" value="MFS"/>
</dbReference>
<feature type="transmembrane region" description="Helical" evidence="6">
    <location>
        <begin position="380"/>
        <end position="405"/>
    </location>
</feature>
<feature type="transmembrane region" description="Helical" evidence="6">
    <location>
        <begin position="445"/>
        <end position="466"/>
    </location>
</feature>
<evidence type="ECO:0000256" key="6">
    <source>
        <dbReference type="SAM" id="Phobius"/>
    </source>
</evidence>
<feature type="transmembrane region" description="Helical" evidence="6">
    <location>
        <begin position="122"/>
        <end position="140"/>
    </location>
</feature>
<feature type="transmembrane region" description="Helical" evidence="6">
    <location>
        <begin position="341"/>
        <end position="360"/>
    </location>
</feature>
<feature type="transmembrane region" description="Helical" evidence="6">
    <location>
        <begin position="146"/>
        <end position="175"/>
    </location>
</feature>
<keyword evidence="4 6" id="KW-0472">Membrane</keyword>
<dbReference type="Proteomes" id="UP001140453">
    <property type="component" value="Unassembled WGS sequence"/>
</dbReference>
<accession>A0A9W8YYN7</accession>
<evidence type="ECO:0000256" key="2">
    <source>
        <dbReference type="ARBA" id="ARBA00022692"/>
    </source>
</evidence>
<keyword evidence="2 6" id="KW-0812">Transmembrane</keyword>
<evidence type="ECO:0000256" key="4">
    <source>
        <dbReference type="ARBA" id="ARBA00023136"/>
    </source>
</evidence>
<evidence type="ECO:0000313" key="8">
    <source>
        <dbReference type="Proteomes" id="UP001140453"/>
    </source>
</evidence>
<dbReference type="InterPro" id="IPR036259">
    <property type="entry name" value="MFS_trans_sf"/>
</dbReference>
<dbReference type="OrthoDB" id="196103at2759"/>
<feature type="transmembrane region" description="Helical" evidence="6">
    <location>
        <begin position="96"/>
        <end position="115"/>
    </location>
</feature>
<feature type="region of interest" description="Disordered" evidence="5">
    <location>
        <begin position="1"/>
        <end position="45"/>
    </location>
</feature>
<evidence type="ECO:0000256" key="3">
    <source>
        <dbReference type="ARBA" id="ARBA00022989"/>
    </source>
</evidence>
<sequence>MTTSGAQLLEDRRRTTQYGTMGAEVHSTGVSSTGPQSNHDSEHGSAPSMKLLSAFRSVPFQIFIACGVSFTAPGMWDALNNLGAGGAAEPYAVSGANALVYGLFFLVCIAAGAINNRIGLRYGLALGAIGYPIYGAGLYVNNTRAVTWFMLFGSALCGISAGFFWAAEAAIIIGYPSPGDRAFYLAIWQTAKAAGPIVGGAINLSLNAGKSSAGSISSSTYIAFIVIMCLGLPIALFLSPAEKVWRKDGTRVVLDTQSTLRAEFRSVFDLLKSRRILLLLPAFFISYFYNGLLSTWLTDYFTVRARAFSSFFTNFAGIFSSFIIASLLDRQQIHIKTRARIAFLAIVLVLTGTWIWAIILQKQYYDADTPPVWDWFTPGFRASYALVFFWTFAGQAFQQFLYWLVGQYTTDLSSVSRHTGILRGFEALGQTVAWAMQSEANVNHFVSIGVNFGVLLLSVFPTWIVLSELEHSHETSSAESTPALDDENTEISVK</sequence>
<dbReference type="GO" id="GO:0016020">
    <property type="term" value="C:membrane"/>
    <property type="evidence" value="ECO:0007669"/>
    <property type="project" value="UniProtKB-SubCell"/>
</dbReference>
<evidence type="ECO:0000256" key="1">
    <source>
        <dbReference type="ARBA" id="ARBA00004141"/>
    </source>
</evidence>
<feature type="compositionally biased region" description="Polar residues" evidence="5">
    <location>
        <begin position="28"/>
        <end position="38"/>
    </location>
</feature>
<feature type="transmembrane region" description="Helical" evidence="6">
    <location>
        <begin position="308"/>
        <end position="329"/>
    </location>
</feature>
<dbReference type="Pfam" id="PF07690">
    <property type="entry name" value="MFS_1"/>
    <property type="match status" value="1"/>
</dbReference>
<comment type="caution">
    <text evidence="7">The sequence shown here is derived from an EMBL/GenBank/DDBJ whole genome shotgun (WGS) entry which is preliminary data.</text>
</comment>
<keyword evidence="8" id="KW-1185">Reference proteome</keyword>
<dbReference type="EMBL" id="JAPEVB010000002">
    <property type="protein sequence ID" value="KAJ4393858.1"/>
    <property type="molecule type" value="Genomic_DNA"/>
</dbReference>
<keyword evidence="3 6" id="KW-1133">Transmembrane helix</keyword>
<comment type="subcellular location">
    <subcellularLocation>
        <location evidence="1">Membrane</location>
        <topology evidence="1">Multi-pass membrane protein</topology>
    </subcellularLocation>
</comment>
<proteinExistence type="predicted"/>
<protein>
    <submittedName>
        <fullName evidence="7">Uncharacterized protein</fullName>
    </submittedName>
</protein>
<dbReference type="PANTHER" id="PTHR23294">
    <property type="entry name" value="ET TRANSLATION PRODUCT-RELATED"/>
    <property type="match status" value="1"/>
</dbReference>
<feature type="transmembrane region" description="Helical" evidence="6">
    <location>
        <begin position="58"/>
        <end position="76"/>
    </location>
</feature>
<dbReference type="PANTHER" id="PTHR23294:SF56">
    <property type="entry name" value="DUF895 DOMAIN MEMBRANE PROTEIN"/>
    <property type="match status" value="1"/>
</dbReference>
<dbReference type="InterPro" id="IPR051617">
    <property type="entry name" value="UNC-93-like_regulator"/>
</dbReference>
<dbReference type="GO" id="GO:0022857">
    <property type="term" value="F:transmembrane transporter activity"/>
    <property type="evidence" value="ECO:0007669"/>
    <property type="project" value="InterPro"/>
</dbReference>
<feature type="transmembrane region" description="Helical" evidence="6">
    <location>
        <begin position="218"/>
        <end position="238"/>
    </location>
</feature>
<organism evidence="7 8">
    <name type="scientific">Gnomoniopsis smithogilvyi</name>
    <dbReference type="NCBI Taxonomy" id="1191159"/>
    <lineage>
        <taxon>Eukaryota</taxon>
        <taxon>Fungi</taxon>
        <taxon>Dikarya</taxon>
        <taxon>Ascomycota</taxon>
        <taxon>Pezizomycotina</taxon>
        <taxon>Sordariomycetes</taxon>
        <taxon>Sordariomycetidae</taxon>
        <taxon>Diaporthales</taxon>
        <taxon>Gnomoniaceae</taxon>
        <taxon>Gnomoniopsis</taxon>
    </lineage>
</organism>
<dbReference type="AlphaFoldDB" id="A0A9W8YYN7"/>
<feature type="transmembrane region" description="Helical" evidence="6">
    <location>
        <begin position="182"/>
        <end position="206"/>
    </location>
</feature>